<dbReference type="AlphaFoldDB" id="A0AAV5B4M4"/>
<evidence type="ECO:0008006" key="4">
    <source>
        <dbReference type="Google" id="ProtNLM"/>
    </source>
</evidence>
<dbReference type="EMBL" id="BQKC01000001">
    <property type="protein sequence ID" value="GJM55982.1"/>
    <property type="molecule type" value="Genomic_DNA"/>
</dbReference>
<keyword evidence="3" id="KW-1185">Reference proteome</keyword>
<protein>
    <recommendedName>
        <fullName evidence="4">DUF2974 domain-containing protein</fullName>
    </recommendedName>
</protein>
<gene>
    <name evidence="2" type="ORF">ATOP_16370</name>
</gene>
<accession>A0AAV5B4M4</accession>
<dbReference type="Pfam" id="PF11187">
    <property type="entry name" value="Mbeg1-like"/>
    <property type="match status" value="1"/>
</dbReference>
<dbReference type="SUPFAM" id="SSF53474">
    <property type="entry name" value="alpha/beta-Hydrolases"/>
    <property type="match status" value="1"/>
</dbReference>
<name>A0AAV5B4M4_9ACTN</name>
<sequence length="451" mass="48808">MADILDYLDWYGDVPLEAVPFNEVDNVVLAQLSYCALEGVVPTVAEGGTVTMAEAAERFLEVNGKEQIYGWAGVVSPYTVLLPQKLAAGRRFRDARLGRLHARLDARSGEQLCVFHVGLSDGSTYVTFRGTDDTVVGWREDFEMTYDVVPSQTDAATYLDVTCGDVPAPIMVGGHSKGGNLAVYGAAMCGEAVRGKVSVIWNNDGPGFDPEVLPEESIAPVRDRIRTYVPEFDVVGQLLSVGEPTKVVASDERGVMQHSALSWQVLGPSFVESPGILPEARAVNRAFDSWLDSADREKRRHVFTAFFDSLQDVGVEGLSDLMSGDPEIVAGVTARIAGAEPEVRDYIMDLLGVLASGYMQTRVSQAAQATTETVHQLLGGGAALGGEPVFDETGPLDPAEMRRYQRYIGRKRTLDNARRWLGLDRPAVRAVLGAAAGTAVGVLLFKALRRR</sequence>
<dbReference type="RefSeq" id="WP_135978471.1">
    <property type="nucleotide sequence ID" value="NZ_BQKC01000001.1"/>
</dbReference>
<keyword evidence="1" id="KW-0812">Transmembrane</keyword>
<evidence type="ECO:0000313" key="3">
    <source>
        <dbReference type="Proteomes" id="UP001055025"/>
    </source>
</evidence>
<keyword evidence="1" id="KW-1133">Transmembrane helix</keyword>
<dbReference type="InterPro" id="IPR029058">
    <property type="entry name" value="AB_hydrolase_fold"/>
</dbReference>
<organism evidence="2 3">
    <name type="scientific">Granulimonas faecalis</name>
    <dbReference type="NCBI Taxonomy" id="2894155"/>
    <lineage>
        <taxon>Bacteria</taxon>
        <taxon>Bacillati</taxon>
        <taxon>Actinomycetota</taxon>
        <taxon>Coriobacteriia</taxon>
        <taxon>Coriobacteriales</taxon>
        <taxon>Kribbibacteriaceae</taxon>
        <taxon>Granulimonas</taxon>
    </lineage>
</organism>
<comment type="caution">
    <text evidence="2">The sequence shown here is derived from an EMBL/GenBank/DDBJ whole genome shotgun (WGS) entry which is preliminary data.</text>
</comment>
<feature type="transmembrane region" description="Helical" evidence="1">
    <location>
        <begin position="427"/>
        <end position="448"/>
    </location>
</feature>
<proteinExistence type="predicted"/>
<keyword evidence="1" id="KW-0472">Membrane</keyword>
<evidence type="ECO:0000313" key="2">
    <source>
        <dbReference type="EMBL" id="GJM55982.1"/>
    </source>
</evidence>
<dbReference type="Proteomes" id="UP001055025">
    <property type="component" value="Unassembled WGS sequence"/>
</dbReference>
<dbReference type="InterPro" id="IPR024499">
    <property type="entry name" value="Mbeg1-like"/>
</dbReference>
<evidence type="ECO:0000256" key="1">
    <source>
        <dbReference type="SAM" id="Phobius"/>
    </source>
</evidence>
<reference evidence="2" key="1">
    <citation type="journal article" date="2022" name="Int. J. Syst. Evol. Microbiol.">
        <title>Granulimonas faecalis gen. nov., sp. nov., and Leptogranulimonas caecicola gen. nov., sp. nov., novel lactate-producing Atopobiaceae bacteria isolated from mouse intestines, and an emended description of the family Atopobiaceae.</title>
        <authorList>
            <person name="Morinaga K."/>
            <person name="Kusada H."/>
            <person name="Sakamoto S."/>
            <person name="Murakami T."/>
            <person name="Toyoda A."/>
            <person name="Mori H."/>
            <person name="Meng X.Y."/>
            <person name="Takashino M."/>
            <person name="Murotomi K."/>
            <person name="Tamaki H."/>
        </authorList>
    </citation>
    <scope>NUCLEOTIDE SEQUENCE</scope>
    <source>
        <strain evidence="2">OPF53</strain>
    </source>
</reference>